<dbReference type="AlphaFoldDB" id="A0A0G4L2P1"/>
<proteinExistence type="predicted"/>
<protein>
    <submittedName>
        <fullName evidence="2">Uncharacterized protein</fullName>
    </submittedName>
</protein>
<dbReference type="EMBL" id="CVQH01007113">
    <property type="protein sequence ID" value="CRK15985.1"/>
    <property type="molecule type" value="Genomic_DNA"/>
</dbReference>
<gene>
    <name evidence="2" type="ORF">BN1708_011616</name>
    <name evidence="1" type="ORF">BN1723_010362</name>
</gene>
<evidence type="ECO:0000313" key="3">
    <source>
        <dbReference type="Proteomes" id="UP000044602"/>
    </source>
</evidence>
<evidence type="ECO:0000313" key="4">
    <source>
        <dbReference type="Proteomes" id="UP000045706"/>
    </source>
</evidence>
<dbReference type="EMBL" id="CVQI01005113">
    <property type="protein sequence ID" value="CRK14527.1"/>
    <property type="molecule type" value="Genomic_DNA"/>
</dbReference>
<keyword evidence="3" id="KW-1185">Reference proteome</keyword>
<dbReference type="Proteomes" id="UP000044602">
    <property type="component" value="Unassembled WGS sequence"/>
</dbReference>
<evidence type="ECO:0000313" key="2">
    <source>
        <dbReference type="EMBL" id="CRK15985.1"/>
    </source>
</evidence>
<dbReference type="Proteomes" id="UP000045706">
    <property type="component" value="Unassembled WGS sequence"/>
</dbReference>
<organism evidence="2 3">
    <name type="scientific">Verticillium longisporum</name>
    <name type="common">Verticillium dahliae var. longisporum</name>
    <dbReference type="NCBI Taxonomy" id="100787"/>
    <lineage>
        <taxon>Eukaryota</taxon>
        <taxon>Fungi</taxon>
        <taxon>Dikarya</taxon>
        <taxon>Ascomycota</taxon>
        <taxon>Pezizomycotina</taxon>
        <taxon>Sordariomycetes</taxon>
        <taxon>Hypocreomycetidae</taxon>
        <taxon>Glomerellales</taxon>
        <taxon>Plectosphaerellaceae</taxon>
        <taxon>Verticillium</taxon>
    </lineage>
</organism>
<sequence length="123" mass="14324">MALSKVDWDECDELLDESGILRTSMDYTSLFFSETYGYFLNLSENQDGLYCTDDEDEKHYFELWTTLLPIIPKAHKELRQIFEPLCKDGLEGLKKGNPNFSSLCTFVEQMISAKDKYVKNELQ</sequence>
<evidence type="ECO:0000313" key="1">
    <source>
        <dbReference type="EMBL" id="CRK14527.1"/>
    </source>
</evidence>
<reference evidence="3 4" key="1">
    <citation type="submission" date="2015-05" db="EMBL/GenBank/DDBJ databases">
        <authorList>
            <person name="Fogelqvist Johan"/>
        </authorList>
    </citation>
    <scope>NUCLEOTIDE SEQUENCE [LARGE SCALE GENOMIC DNA]</scope>
    <source>
        <strain evidence="2">VL1</strain>
        <strain evidence="1">VL2</strain>
    </source>
</reference>
<accession>A0A0G4L2P1</accession>
<name>A0A0G4L2P1_VERLO</name>